<keyword evidence="4" id="KW-1185">Reference proteome</keyword>
<protein>
    <submittedName>
        <fullName evidence="3">Uncharacterized protein</fullName>
    </submittedName>
</protein>
<evidence type="ECO:0000313" key="3">
    <source>
        <dbReference type="EMBL" id="GGJ64898.1"/>
    </source>
</evidence>
<feature type="compositionally biased region" description="Low complexity" evidence="1">
    <location>
        <begin position="68"/>
        <end position="78"/>
    </location>
</feature>
<gene>
    <name evidence="3" type="ORF">GCM10010121_089460</name>
</gene>
<keyword evidence="2" id="KW-0472">Membrane</keyword>
<dbReference type="Proteomes" id="UP000657574">
    <property type="component" value="Unassembled WGS sequence"/>
</dbReference>
<evidence type="ECO:0000256" key="1">
    <source>
        <dbReference type="SAM" id="MobiDB-lite"/>
    </source>
</evidence>
<proteinExistence type="predicted"/>
<keyword evidence="2" id="KW-0812">Transmembrane</keyword>
<comment type="caution">
    <text evidence="3">The sequence shown here is derived from an EMBL/GenBank/DDBJ whole genome shotgun (WGS) entry which is preliminary data.</text>
</comment>
<keyword evidence="2" id="KW-1133">Transmembrane helix</keyword>
<dbReference type="AlphaFoldDB" id="A0A917P770"/>
<dbReference type="EMBL" id="BMQA01000083">
    <property type="protein sequence ID" value="GGJ64898.1"/>
    <property type="molecule type" value="Genomic_DNA"/>
</dbReference>
<name>A0A917P770_9ACTN</name>
<organism evidence="3 4">
    <name type="scientific">Streptomyces brasiliensis</name>
    <dbReference type="NCBI Taxonomy" id="1954"/>
    <lineage>
        <taxon>Bacteria</taxon>
        <taxon>Bacillati</taxon>
        <taxon>Actinomycetota</taxon>
        <taxon>Actinomycetes</taxon>
        <taxon>Kitasatosporales</taxon>
        <taxon>Streptomycetaceae</taxon>
        <taxon>Streptomyces</taxon>
    </lineage>
</organism>
<reference evidence="3" key="1">
    <citation type="journal article" date="2014" name="Int. J. Syst. Evol. Microbiol.">
        <title>Complete genome sequence of Corynebacterium casei LMG S-19264T (=DSM 44701T), isolated from a smear-ripened cheese.</title>
        <authorList>
            <consortium name="US DOE Joint Genome Institute (JGI-PGF)"/>
            <person name="Walter F."/>
            <person name="Albersmeier A."/>
            <person name="Kalinowski J."/>
            <person name="Ruckert C."/>
        </authorList>
    </citation>
    <scope>NUCLEOTIDE SEQUENCE</scope>
    <source>
        <strain evidence="3">JCM 3086</strain>
    </source>
</reference>
<reference evidence="3" key="2">
    <citation type="submission" date="2020-09" db="EMBL/GenBank/DDBJ databases">
        <authorList>
            <person name="Sun Q."/>
            <person name="Ohkuma M."/>
        </authorList>
    </citation>
    <scope>NUCLEOTIDE SEQUENCE</scope>
    <source>
        <strain evidence="3">JCM 3086</strain>
    </source>
</reference>
<feature type="region of interest" description="Disordered" evidence="1">
    <location>
        <begin position="60"/>
        <end position="86"/>
    </location>
</feature>
<evidence type="ECO:0000313" key="4">
    <source>
        <dbReference type="Proteomes" id="UP000657574"/>
    </source>
</evidence>
<sequence length="86" mass="9328">MVEVGAREDLAAEATELRGGGIGRERLGRRQAWLSLTGGAALFATWLLALHYPASMVSVPGASRTTPTRRPCCSWRSRPPSPVRRP</sequence>
<evidence type="ECO:0000256" key="2">
    <source>
        <dbReference type="SAM" id="Phobius"/>
    </source>
</evidence>
<feature type="transmembrane region" description="Helical" evidence="2">
    <location>
        <begin position="32"/>
        <end position="52"/>
    </location>
</feature>
<accession>A0A917P770</accession>